<dbReference type="RefSeq" id="WP_035259087.1">
    <property type="nucleotide sequence ID" value="NZ_JFKE01000004.1"/>
</dbReference>
<feature type="domain" description="VOC" evidence="1">
    <location>
        <begin position="8"/>
        <end position="133"/>
    </location>
</feature>
<dbReference type="AlphaFoldDB" id="A0A037ZGU9"/>
<comment type="caution">
    <text evidence="2">The sequence shown here is derived from an EMBL/GenBank/DDBJ whole genome shotgun (WGS) entry which is preliminary data.</text>
</comment>
<protein>
    <recommendedName>
        <fullName evidence="1">VOC domain-containing protein</fullName>
    </recommendedName>
</protein>
<dbReference type="EMBL" id="JFKE01000004">
    <property type="protein sequence ID" value="KAJ55348.1"/>
    <property type="molecule type" value="Genomic_DNA"/>
</dbReference>
<dbReference type="CDD" id="cd06587">
    <property type="entry name" value="VOC"/>
    <property type="match status" value="1"/>
</dbReference>
<dbReference type="OrthoDB" id="9795618at2"/>
<dbReference type="InterPro" id="IPR029068">
    <property type="entry name" value="Glyas_Bleomycin-R_OHBP_Dase"/>
</dbReference>
<dbReference type="STRING" id="1454373.ACMU_11675"/>
<dbReference type="InterPro" id="IPR037523">
    <property type="entry name" value="VOC_core"/>
</dbReference>
<proteinExistence type="predicted"/>
<keyword evidence="3" id="KW-1185">Reference proteome</keyword>
<evidence type="ECO:0000313" key="3">
    <source>
        <dbReference type="Proteomes" id="UP000026249"/>
    </source>
</evidence>
<dbReference type="PROSITE" id="PS51819">
    <property type="entry name" value="VOC"/>
    <property type="match status" value="1"/>
</dbReference>
<dbReference type="Gene3D" id="3.10.180.10">
    <property type="entry name" value="2,3-Dihydroxybiphenyl 1,2-Dioxygenase, domain 1"/>
    <property type="match status" value="1"/>
</dbReference>
<evidence type="ECO:0000313" key="2">
    <source>
        <dbReference type="EMBL" id="KAJ55348.1"/>
    </source>
</evidence>
<dbReference type="Pfam" id="PF00903">
    <property type="entry name" value="Glyoxalase"/>
    <property type="match status" value="1"/>
</dbReference>
<evidence type="ECO:0000259" key="1">
    <source>
        <dbReference type="PROSITE" id="PS51819"/>
    </source>
</evidence>
<reference evidence="2 3" key="1">
    <citation type="submission" date="2014-03" db="EMBL/GenBank/DDBJ databases">
        <title>Draft Genome Sequence of Actibacterium mucosum KCTC 23349, a Marine Alphaproteobacterium with Complex Ionic Requirements Isolated from Mediterranean Seawater at Malvarrosa Beach, Valencia, Spain.</title>
        <authorList>
            <person name="Arahal D.R."/>
            <person name="Shao Z."/>
            <person name="Lai Q."/>
            <person name="Pujalte M.J."/>
        </authorList>
    </citation>
    <scope>NUCLEOTIDE SEQUENCE [LARGE SCALE GENOMIC DNA]</scope>
    <source>
        <strain evidence="2 3">KCTC 23349</strain>
    </source>
</reference>
<accession>A0A037ZGU9</accession>
<dbReference type="Proteomes" id="UP000026249">
    <property type="component" value="Unassembled WGS sequence"/>
</dbReference>
<dbReference type="SUPFAM" id="SSF54593">
    <property type="entry name" value="Glyoxalase/Bleomycin resistance protein/Dihydroxybiphenyl dioxygenase"/>
    <property type="match status" value="1"/>
</dbReference>
<gene>
    <name evidence="2" type="ORF">ACMU_11675</name>
</gene>
<dbReference type="InterPro" id="IPR004360">
    <property type="entry name" value="Glyas_Fos-R_dOase_dom"/>
</dbReference>
<sequence>MSLVKPDRLDHVHLYVRDRAAAIGWYTRVLGMREYGKWRQDNPPDDHPVFLATANGVHVISLFVGDRPEGGDRTVAFHLGPQAFLAFARLLPHADLEGYDGKPLTREGLHDYGMAMTFNFLDPAGNHIELVTYDTDPVRAGLAA</sequence>
<organism evidence="2 3">
    <name type="scientific">Actibacterium mucosum KCTC 23349</name>
    <dbReference type="NCBI Taxonomy" id="1454373"/>
    <lineage>
        <taxon>Bacteria</taxon>
        <taxon>Pseudomonadati</taxon>
        <taxon>Pseudomonadota</taxon>
        <taxon>Alphaproteobacteria</taxon>
        <taxon>Rhodobacterales</taxon>
        <taxon>Roseobacteraceae</taxon>
        <taxon>Actibacterium</taxon>
    </lineage>
</organism>
<name>A0A037ZGU9_9RHOB</name>